<sequence>MEMKIKEYGFESATDGWNIHCYSLIPQRDMKAVVYIVHGMYEKAVRYQHFMNFLYDNGYGAYSMDHRGHGESCQRGIGDLGDADVYLKMIRDMRTMILKIRAAHPAHKLILFGHSMGSFLAQRYIQIYPNTIDALLLSGSGGKDQAAAAVLGKNMAYSLKKLGLSNRRSFPMFFMQQRVLSRNIKDKKTMYDWICSDERVIEEYRRDNQLGIPYTVSSYYYVYKGISENFQRRNMVHVNRNLPIFMVSGAKDPVGNFGKGVHLLVRWYKSFDINNVECKIYPNMRHEVLNEYEKETVMEDILEWLKKML</sequence>
<dbReference type="EMBL" id="JBHSHL010000020">
    <property type="protein sequence ID" value="MFC4804576.1"/>
    <property type="molecule type" value="Genomic_DNA"/>
</dbReference>
<dbReference type="PANTHER" id="PTHR11614">
    <property type="entry name" value="PHOSPHOLIPASE-RELATED"/>
    <property type="match status" value="1"/>
</dbReference>
<dbReference type="GO" id="GO:0016787">
    <property type="term" value="F:hydrolase activity"/>
    <property type="evidence" value="ECO:0007669"/>
    <property type="project" value="UniProtKB-KW"/>
</dbReference>
<evidence type="ECO:0000259" key="1">
    <source>
        <dbReference type="Pfam" id="PF12146"/>
    </source>
</evidence>
<evidence type="ECO:0000313" key="3">
    <source>
        <dbReference type="Proteomes" id="UP001595916"/>
    </source>
</evidence>
<gene>
    <name evidence="2" type="ORF">ACFO4R_05715</name>
</gene>
<proteinExistence type="predicted"/>
<evidence type="ECO:0000313" key="2">
    <source>
        <dbReference type="EMBL" id="MFC4804576.1"/>
    </source>
</evidence>
<keyword evidence="2" id="KW-0378">Hydrolase</keyword>
<organism evidence="2 3">
    <name type="scientific">Filifactor villosus</name>
    <dbReference type="NCBI Taxonomy" id="29374"/>
    <lineage>
        <taxon>Bacteria</taxon>
        <taxon>Bacillati</taxon>
        <taxon>Bacillota</taxon>
        <taxon>Clostridia</taxon>
        <taxon>Peptostreptococcales</taxon>
        <taxon>Filifactoraceae</taxon>
        <taxon>Filifactor</taxon>
    </lineage>
</organism>
<dbReference type="SUPFAM" id="SSF53474">
    <property type="entry name" value="alpha/beta-Hydrolases"/>
    <property type="match status" value="1"/>
</dbReference>
<dbReference type="InterPro" id="IPR022742">
    <property type="entry name" value="Hydrolase_4"/>
</dbReference>
<reference evidence="3" key="1">
    <citation type="journal article" date="2019" name="Int. J. Syst. Evol. Microbiol.">
        <title>The Global Catalogue of Microorganisms (GCM) 10K type strain sequencing project: providing services to taxonomists for standard genome sequencing and annotation.</title>
        <authorList>
            <consortium name="The Broad Institute Genomics Platform"/>
            <consortium name="The Broad Institute Genome Sequencing Center for Infectious Disease"/>
            <person name="Wu L."/>
            <person name="Ma J."/>
        </authorList>
    </citation>
    <scope>NUCLEOTIDE SEQUENCE [LARGE SCALE GENOMIC DNA]</scope>
    <source>
        <strain evidence="3">CCUG 46385</strain>
    </source>
</reference>
<name>A0ABV9QPH9_9FIRM</name>
<dbReference type="Gene3D" id="3.40.50.1820">
    <property type="entry name" value="alpha/beta hydrolase"/>
    <property type="match status" value="1"/>
</dbReference>
<keyword evidence="3" id="KW-1185">Reference proteome</keyword>
<accession>A0ABV9QPH9</accession>
<dbReference type="InterPro" id="IPR029058">
    <property type="entry name" value="AB_hydrolase_fold"/>
</dbReference>
<dbReference type="RefSeq" id="WP_379788087.1">
    <property type="nucleotide sequence ID" value="NZ_JBHSHL010000020.1"/>
</dbReference>
<comment type="caution">
    <text evidence="2">The sequence shown here is derived from an EMBL/GenBank/DDBJ whole genome shotgun (WGS) entry which is preliminary data.</text>
</comment>
<protein>
    <submittedName>
        <fullName evidence="2">Alpha/beta hydrolase</fullName>
    </submittedName>
</protein>
<dbReference type="InterPro" id="IPR051044">
    <property type="entry name" value="MAG_DAG_Lipase"/>
</dbReference>
<dbReference type="Proteomes" id="UP001595916">
    <property type="component" value="Unassembled WGS sequence"/>
</dbReference>
<feature type="domain" description="Serine aminopeptidase S33" evidence="1">
    <location>
        <begin position="30"/>
        <end position="292"/>
    </location>
</feature>
<dbReference type="Pfam" id="PF12146">
    <property type="entry name" value="Hydrolase_4"/>
    <property type="match status" value="1"/>
</dbReference>